<keyword evidence="12" id="KW-1185">Reference proteome</keyword>
<evidence type="ECO:0000256" key="1">
    <source>
        <dbReference type="ARBA" id="ARBA00001947"/>
    </source>
</evidence>
<dbReference type="InterPro" id="IPR036291">
    <property type="entry name" value="NAD(P)-bd_dom_sf"/>
</dbReference>
<protein>
    <recommendedName>
        <fullName evidence="7">Sorbitol dehydrogenase</fullName>
    </recommendedName>
    <alternativeName>
        <fullName evidence="8">Polyol dehydrogenase</fullName>
    </alternativeName>
</protein>
<dbReference type="Gene3D" id="3.40.50.720">
    <property type="entry name" value="NAD(P)-binding Rossmann-like Domain"/>
    <property type="match status" value="1"/>
</dbReference>
<dbReference type="PROSITE" id="PS00059">
    <property type="entry name" value="ADH_ZINC"/>
    <property type="match status" value="1"/>
</dbReference>
<dbReference type="Pfam" id="PF00107">
    <property type="entry name" value="ADH_zinc_N"/>
    <property type="match status" value="1"/>
</dbReference>
<keyword evidence="5" id="KW-0560">Oxidoreductase</keyword>
<keyword evidence="3 9" id="KW-0479">Metal-binding</keyword>
<comment type="caution">
    <text evidence="11">The sequence shown here is derived from an EMBL/GenBank/DDBJ whole genome shotgun (WGS) entry which is preliminary data.</text>
</comment>
<dbReference type="EMBL" id="JADBJN010000001">
    <property type="protein sequence ID" value="KAG5679843.1"/>
    <property type="molecule type" value="Genomic_DNA"/>
</dbReference>
<evidence type="ECO:0000256" key="9">
    <source>
        <dbReference type="RuleBase" id="RU361277"/>
    </source>
</evidence>
<keyword evidence="4 9" id="KW-0862">Zinc</keyword>
<dbReference type="InterPro" id="IPR011032">
    <property type="entry name" value="GroES-like_sf"/>
</dbReference>
<dbReference type="GO" id="GO:0003939">
    <property type="term" value="F:L-iditol 2-dehydrogenase (NAD+) activity"/>
    <property type="evidence" value="ECO:0007669"/>
    <property type="project" value="TreeGrafter"/>
</dbReference>
<sequence length="361" mass="39481">MASNNLTAVLYGVEDLRLENQEIPEIKDDEVLIEMDCVGICGSDVHYLVHGRIGDFILKDKMIIGHESSGVVRKLGKNVKNLQVNDRVAIEPGVACRLCDYCKTGKYNLCPEMKFCATPPYDGNLRKFYAHAADFCFKLPDHVTMEEAALLEPLSVGVHACRRAQVSLGDNLLILGSGPIGLVTLICAKEMGASKVIITDLLQSRLDVAKELGADYTLLVNKNDTEKELVKKIHNLLGNVAPNKSIDCSGFEATNRLGLAATASGGCFVIVGCGPPEVKLELMSALTCEVDIRGVFRYANDYQAALALVATGKVNVKKLITHHFDITETLDAFDTSRYGKENAIKVMIHCQPRNKNNPKPF</sequence>
<dbReference type="PANTHER" id="PTHR43161:SF9">
    <property type="entry name" value="SORBITOL DEHYDROGENASE"/>
    <property type="match status" value="1"/>
</dbReference>
<dbReference type="Proteomes" id="UP001107558">
    <property type="component" value="Chromosome 1"/>
</dbReference>
<dbReference type="Pfam" id="PF08240">
    <property type="entry name" value="ADH_N"/>
    <property type="match status" value="1"/>
</dbReference>
<dbReference type="InterPro" id="IPR013149">
    <property type="entry name" value="ADH-like_C"/>
</dbReference>
<feature type="domain" description="Enoyl reductase (ER)" evidence="10">
    <location>
        <begin position="12"/>
        <end position="344"/>
    </location>
</feature>
<evidence type="ECO:0000256" key="7">
    <source>
        <dbReference type="ARBA" id="ARBA00026132"/>
    </source>
</evidence>
<dbReference type="SMART" id="SM00829">
    <property type="entry name" value="PKS_ER"/>
    <property type="match status" value="1"/>
</dbReference>
<dbReference type="CDD" id="cd05285">
    <property type="entry name" value="sorbitol_DH"/>
    <property type="match status" value="1"/>
</dbReference>
<evidence type="ECO:0000313" key="12">
    <source>
        <dbReference type="Proteomes" id="UP001107558"/>
    </source>
</evidence>
<evidence type="ECO:0000256" key="3">
    <source>
        <dbReference type="ARBA" id="ARBA00022723"/>
    </source>
</evidence>
<keyword evidence="6" id="KW-0520">NAD</keyword>
<evidence type="ECO:0000256" key="6">
    <source>
        <dbReference type="ARBA" id="ARBA00023027"/>
    </source>
</evidence>
<comment type="similarity">
    <text evidence="2 9">Belongs to the zinc-containing alcohol dehydrogenase family.</text>
</comment>
<dbReference type="InterPro" id="IPR020843">
    <property type="entry name" value="ER"/>
</dbReference>
<comment type="cofactor">
    <cofactor evidence="1 9">
        <name>Zn(2+)</name>
        <dbReference type="ChEBI" id="CHEBI:29105"/>
    </cofactor>
</comment>
<dbReference type="PANTHER" id="PTHR43161">
    <property type="entry name" value="SORBITOL DEHYDROGENASE"/>
    <property type="match status" value="1"/>
</dbReference>
<evidence type="ECO:0000256" key="5">
    <source>
        <dbReference type="ARBA" id="ARBA00023002"/>
    </source>
</evidence>
<dbReference type="OrthoDB" id="1879366at2759"/>
<gene>
    <name evidence="11" type="ORF">PVAND_009380</name>
</gene>
<dbReference type="FunFam" id="3.40.50.720:FF:000068">
    <property type="entry name" value="Sorbitol dehydrogenase"/>
    <property type="match status" value="1"/>
</dbReference>
<dbReference type="GO" id="GO:0008270">
    <property type="term" value="F:zinc ion binding"/>
    <property type="evidence" value="ECO:0007669"/>
    <property type="project" value="InterPro"/>
</dbReference>
<dbReference type="InterPro" id="IPR045306">
    <property type="entry name" value="SDH-like"/>
</dbReference>
<dbReference type="SUPFAM" id="SSF51735">
    <property type="entry name" value="NAD(P)-binding Rossmann-fold domains"/>
    <property type="match status" value="1"/>
</dbReference>
<accession>A0A9J6CDJ6</accession>
<name>A0A9J6CDJ6_POLVA</name>
<dbReference type="InterPro" id="IPR013154">
    <property type="entry name" value="ADH-like_N"/>
</dbReference>
<proteinExistence type="inferred from homology"/>
<dbReference type="Gene3D" id="3.90.180.10">
    <property type="entry name" value="Medium-chain alcohol dehydrogenases, catalytic domain"/>
    <property type="match status" value="1"/>
</dbReference>
<evidence type="ECO:0000256" key="4">
    <source>
        <dbReference type="ARBA" id="ARBA00022833"/>
    </source>
</evidence>
<dbReference type="GO" id="GO:0006062">
    <property type="term" value="P:sorbitol catabolic process"/>
    <property type="evidence" value="ECO:0007669"/>
    <property type="project" value="TreeGrafter"/>
</dbReference>
<evidence type="ECO:0000256" key="2">
    <source>
        <dbReference type="ARBA" id="ARBA00008072"/>
    </source>
</evidence>
<dbReference type="InterPro" id="IPR002328">
    <property type="entry name" value="ADH_Zn_CS"/>
</dbReference>
<organism evidence="11 12">
    <name type="scientific">Polypedilum vanderplanki</name>
    <name type="common">Sleeping chironomid midge</name>
    <dbReference type="NCBI Taxonomy" id="319348"/>
    <lineage>
        <taxon>Eukaryota</taxon>
        <taxon>Metazoa</taxon>
        <taxon>Ecdysozoa</taxon>
        <taxon>Arthropoda</taxon>
        <taxon>Hexapoda</taxon>
        <taxon>Insecta</taxon>
        <taxon>Pterygota</taxon>
        <taxon>Neoptera</taxon>
        <taxon>Endopterygota</taxon>
        <taxon>Diptera</taxon>
        <taxon>Nematocera</taxon>
        <taxon>Chironomoidea</taxon>
        <taxon>Chironomidae</taxon>
        <taxon>Chironominae</taxon>
        <taxon>Polypedilum</taxon>
        <taxon>Polypedilum</taxon>
    </lineage>
</organism>
<dbReference type="AlphaFoldDB" id="A0A9J6CDJ6"/>
<reference evidence="11" key="1">
    <citation type="submission" date="2021-03" db="EMBL/GenBank/DDBJ databases">
        <title>Chromosome level genome of the anhydrobiotic midge Polypedilum vanderplanki.</title>
        <authorList>
            <person name="Yoshida Y."/>
            <person name="Kikawada T."/>
            <person name="Gusev O."/>
        </authorList>
    </citation>
    <scope>NUCLEOTIDE SEQUENCE</scope>
    <source>
        <strain evidence="11">NIAS01</strain>
        <tissue evidence="11">Whole body or cell culture</tissue>
    </source>
</reference>
<evidence type="ECO:0000259" key="10">
    <source>
        <dbReference type="SMART" id="SM00829"/>
    </source>
</evidence>
<dbReference type="SUPFAM" id="SSF50129">
    <property type="entry name" value="GroES-like"/>
    <property type="match status" value="1"/>
</dbReference>
<evidence type="ECO:0000256" key="8">
    <source>
        <dbReference type="ARBA" id="ARBA00032485"/>
    </source>
</evidence>
<evidence type="ECO:0000313" key="11">
    <source>
        <dbReference type="EMBL" id="KAG5679843.1"/>
    </source>
</evidence>